<organism evidence="3 4">
    <name type="scientific">Calycina marina</name>
    <dbReference type="NCBI Taxonomy" id="1763456"/>
    <lineage>
        <taxon>Eukaryota</taxon>
        <taxon>Fungi</taxon>
        <taxon>Dikarya</taxon>
        <taxon>Ascomycota</taxon>
        <taxon>Pezizomycotina</taxon>
        <taxon>Leotiomycetes</taxon>
        <taxon>Helotiales</taxon>
        <taxon>Pezizellaceae</taxon>
        <taxon>Calycina</taxon>
    </lineage>
</organism>
<dbReference type="EMBL" id="MU253827">
    <property type="protein sequence ID" value="KAG9245869.1"/>
    <property type="molecule type" value="Genomic_DNA"/>
</dbReference>
<name>A0A9P7Z5A8_9HELO</name>
<feature type="region of interest" description="Disordered" evidence="1">
    <location>
        <begin position="104"/>
        <end position="139"/>
    </location>
</feature>
<keyword evidence="4" id="KW-1185">Reference proteome</keyword>
<accession>A0A9P7Z5A8</accession>
<evidence type="ECO:0000313" key="4">
    <source>
        <dbReference type="Proteomes" id="UP000887226"/>
    </source>
</evidence>
<sequence>MSSTHLLSPSRKGKSQASSTASRNKNDDWSDIQDPEERRRVQNRIAQRKFRDKAKESKERRDREAENQAQAGNAYRTPYPHELIANNNLSGLPWGGLNIRHVVSSEQAREEQLRRGTSPREDTRSYQEASHFNTNSQPMYEEEDAYYESEAAFYEHVGDRSYEEQHFYEYASTSGSGSGSGSGRGSSL</sequence>
<evidence type="ECO:0000259" key="2">
    <source>
        <dbReference type="PROSITE" id="PS00036"/>
    </source>
</evidence>
<reference evidence="3" key="1">
    <citation type="journal article" date="2021" name="IMA Fungus">
        <title>Genomic characterization of three marine fungi, including Emericellopsis atlantica sp. nov. with signatures of a generalist lifestyle and marine biomass degradation.</title>
        <authorList>
            <person name="Hagestad O.C."/>
            <person name="Hou L."/>
            <person name="Andersen J.H."/>
            <person name="Hansen E.H."/>
            <person name="Altermark B."/>
            <person name="Li C."/>
            <person name="Kuhnert E."/>
            <person name="Cox R.J."/>
            <person name="Crous P.W."/>
            <person name="Spatafora J.W."/>
            <person name="Lail K."/>
            <person name="Amirebrahimi M."/>
            <person name="Lipzen A."/>
            <person name="Pangilinan J."/>
            <person name="Andreopoulos W."/>
            <person name="Hayes R.D."/>
            <person name="Ng V."/>
            <person name="Grigoriev I.V."/>
            <person name="Jackson S.A."/>
            <person name="Sutton T.D.S."/>
            <person name="Dobson A.D.W."/>
            <person name="Rama T."/>
        </authorList>
    </citation>
    <scope>NUCLEOTIDE SEQUENCE</scope>
    <source>
        <strain evidence="3">TRa3180A</strain>
    </source>
</reference>
<proteinExistence type="predicted"/>
<dbReference type="GO" id="GO:0003700">
    <property type="term" value="F:DNA-binding transcription factor activity"/>
    <property type="evidence" value="ECO:0007669"/>
    <property type="project" value="InterPro"/>
</dbReference>
<feature type="domain" description="BZIP" evidence="2">
    <location>
        <begin position="38"/>
        <end position="53"/>
    </location>
</feature>
<gene>
    <name evidence="3" type="ORF">BJ878DRAFT_418213</name>
</gene>
<protein>
    <recommendedName>
        <fullName evidence="2">BZIP domain-containing protein</fullName>
    </recommendedName>
</protein>
<feature type="compositionally biased region" description="Basic and acidic residues" evidence="1">
    <location>
        <begin position="53"/>
        <end position="66"/>
    </location>
</feature>
<dbReference type="InterPro" id="IPR052635">
    <property type="entry name" value="Sec_Metab_Biosynth_Reg"/>
</dbReference>
<comment type="caution">
    <text evidence="3">The sequence shown here is derived from an EMBL/GenBank/DDBJ whole genome shotgun (WGS) entry which is preliminary data.</text>
</comment>
<dbReference type="PANTHER" id="PTHR39607:SF2">
    <property type="entry name" value="BZIP DOMAIN-CONTAINING PROTEIN"/>
    <property type="match status" value="1"/>
</dbReference>
<feature type="compositionally biased region" description="Polar residues" evidence="1">
    <location>
        <begin position="126"/>
        <end position="138"/>
    </location>
</feature>
<dbReference type="OrthoDB" id="5387389at2759"/>
<dbReference type="Proteomes" id="UP000887226">
    <property type="component" value="Unassembled WGS sequence"/>
</dbReference>
<evidence type="ECO:0000313" key="3">
    <source>
        <dbReference type="EMBL" id="KAG9245869.1"/>
    </source>
</evidence>
<dbReference type="InterPro" id="IPR004827">
    <property type="entry name" value="bZIP"/>
</dbReference>
<evidence type="ECO:0000256" key="1">
    <source>
        <dbReference type="SAM" id="MobiDB-lite"/>
    </source>
</evidence>
<feature type="region of interest" description="Disordered" evidence="1">
    <location>
        <begin position="1"/>
        <end position="79"/>
    </location>
</feature>
<feature type="compositionally biased region" description="Basic and acidic residues" evidence="1">
    <location>
        <begin position="107"/>
        <end position="125"/>
    </location>
</feature>
<dbReference type="PROSITE" id="PS00036">
    <property type="entry name" value="BZIP_BASIC"/>
    <property type="match status" value="1"/>
</dbReference>
<dbReference type="AlphaFoldDB" id="A0A9P7Z5A8"/>
<dbReference type="PANTHER" id="PTHR39607">
    <property type="entry name" value="XANTHOCILLIN BIOSYNTHESIS CLUSTER TRANSCRIPTION FACTOR XANC-RELATED"/>
    <property type="match status" value="1"/>
</dbReference>